<accession>A0A4Y2HLU7</accession>
<organism evidence="2 3">
    <name type="scientific">Araneus ventricosus</name>
    <name type="common">Orbweaver spider</name>
    <name type="synonym">Epeira ventricosa</name>
    <dbReference type="NCBI Taxonomy" id="182803"/>
    <lineage>
        <taxon>Eukaryota</taxon>
        <taxon>Metazoa</taxon>
        <taxon>Ecdysozoa</taxon>
        <taxon>Arthropoda</taxon>
        <taxon>Chelicerata</taxon>
        <taxon>Arachnida</taxon>
        <taxon>Araneae</taxon>
        <taxon>Araneomorphae</taxon>
        <taxon>Entelegynae</taxon>
        <taxon>Araneoidea</taxon>
        <taxon>Araneidae</taxon>
        <taxon>Araneus</taxon>
    </lineage>
</organism>
<evidence type="ECO:0000256" key="1">
    <source>
        <dbReference type="SAM" id="SignalP"/>
    </source>
</evidence>
<name>A0A4Y2HLU7_ARAVE</name>
<dbReference type="Proteomes" id="UP000499080">
    <property type="component" value="Unassembled WGS sequence"/>
</dbReference>
<reference evidence="2 3" key="1">
    <citation type="journal article" date="2019" name="Sci. Rep.">
        <title>Orb-weaving spider Araneus ventricosus genome elucidates the spidroin gene catalogue.</title>
        <authorList>
            <person name="Kono N."/>
            <person name="Nakamura H."/>
            <person name="Ohtoshi R."/>
            <person name="Moran D.A.P."/>
            <person name="Shinohara A."/>
            <person name="Yoshida Y."/>
            <person name="Fujiwara M."/>
            <person name="Mori M."/>
            <person name="Tomita M."/>
            <person name="Arakawa K."/>
        </authorList>
    </citation>
    <scope>NUCLEOTIDE SEQUENCE [LARGE SCALE GENOMIC DNA]</scope>
</reference>
<evidence type="ECO:0008006" key="4">
    <source>
        <dbReference type="Google" id="ProtNLM"/>
    </source>
</evidence>
<evidence type="ECO:0000313" key="3">
    <source>
        <dbReference type="Proteomes" id="UP000499080"/>
    </source>
</evidence>
<sequence>MASPTDRGLKAMTRALLFLLSGCNSRSCCDSSYVCSAVARSLTRSIDAFVWLRNDRIHFRVFNEKVAPNAPFHVDSIKALTKGSVTNRSMSRWSFQKDDELPLQMSTSNSFQHLAKCLISDHRKQ</sequence>
<protein>
    <recommendedName>
        <fullName evidence="4">Secreted protein</fullName>
    </recommendedName>
</protein>
<evidence type="ECO:0000313" key="2">
    <source>
        <dbReference type="EMBL" id="GBM66220.1"/>
    </source>
</evidence>
<feature type="chain" id="PRO_5021296847" description="Secreted protein" evidence="1">
    <location>
        <begin position="26"/>
        <end position="125"/>
    </location>
</feature>
<comment type="caution">
    <text evidence="2">The sequence shown here is derived from an EMBL/GenBank/DDBJ whole genome shotgun (WGS) entry which is preliminary data.</text>
</comment>
<dbReference type="EMBL" id="BGPR01002012">
    <property type="protein sequence ID" value="GBM66220.1"/>
    <property type="molecule type" value="Genomic_DNA"/>
</dbReference>
<feature type="signal peptide" evidence="1">
    <location>
        <begin position="1"/>
        <end position="25"/>
    </location>
</feature>
<keyword evidence="3" id="KW-1185">Reference proteome</keyword>
<proteinExistence type="predicted"/>
<dbReference type="AlphaFoldDB" id="A0A4Y2HLU7"/>
<keyword evidence="1" id="KW-0732">Signal</keyword>
<gene>
    <name evidence="2" type="ORF">AVEN_27908_1</name>
</gene>